<organism evidence="3 4">
    <name type="scientific">Mikania micrantha</name>
    <name type="common">bitter vine</name>
    <dbReference type="NCBI Taxonomy" id="192012"/>
    <lineage>
        <taxon>Eukaryota</taxon>
        <taxon>Viridiplantae</taxon>
        <taxon>Streptophyta</taxon>
        <taxon>Embryophyta</taxon>
        <taxon>Tracheophyta</taxon>
        <taxon>Spermatophyta</taxon>
        <taxon>Magnoliopsida</taxon>
        <taxon>eudicotyledons</taxon>
        <taxon>Gunneridae</taxon>
        <taxon>Pentapetalae</taxon>
        <taxon>asterids</taxon>
        <taxon>campanulids</taxon>
        <taxon>Asterales</taxon>
        <taxon>Asteraceae</taxon>
        <taxon>Asteroideae</taxon>
        <taxon>Heliantheae alliance</taxon>
        <taxon>Eupatorieae</taxon>
        <taxon>Mikania</taxon>
    </lineage>
</organism>
<keyword evidence="2" id="KW-1133">Transmembrane helix</keyword>
<keyword evidence="2" id="KW-0472">Membrane</keyword>
<proteinExistence type="predicted"/>
<accession>A0A5N6PAV4</accession>
<sequence length="123" mass="13279">MANSLSNPLQDTQQPEDQEPVVKLSGSIGPFVAVMSILMVVVILSCIAGRIYSKRAMEEPLDRVIKRRDCFGWLKGRLWWCGGGGSGNVITLAGKGDAKVDEGGGKAKEDLNAYVMPHMEASE</sequence>
<evidence type="ECO:0000256" key="2">
    <source>
        <dbReference type="SAM" id="Phobius"/>
    </source>
</evidence>
<gene>
    <name evidence="3" type="ORF">E3N88_10506</name>
</gene>
<dbReference type="AlphaFoldDB" id="A0A5N6PAV4"/>
<name>A0A5N6PAV4_9ASTR</name>
<keyword evidence="4" id="KW-1185">Reference proteome</keyword>
<dbReference type="EMBL" id="SZYD01000005">
    <property type="protein sequence ID" value="KAD6119235.1"/>
    <property type="molecule type" value="Genomic_DNA"/>
</dbReference>
<dbReference type="OrthoDB" id="1738567at2759"/>
<reference evidence="3 4" key="1">
    <citation type="submission" date="2019-05" db="EMBL/GenBank/DDBJ databases">
        <title>Mikania micrantha, genome provides insights into the molecular mechanism of rapid growth.</title>
        <authorList>
            <person name="Liu B."/>
        </authorList>
    </citation>
    <scope>NUCLEOTIDE SEQUENCE [LARGE SCALE GENOMIC DNA]</scope>
    <source>
        <strain evidence="3">NLD-2019</strain>
        <tissue evidence="3">Leaf</tissue>
    </source>
</reference>
<protein>
    <submittedName>
        <fullName evidence="3">Uncharacterized protein</fullName>
    </submittedName>
</protein>
<evidence type="ECO:0000313" key="4">
    <source>
        <dbReference type="Proteomes" id="UP000326396"/>
    </source>
</evidence>
<dbReference type="Proteomes" id="UP000326396">
    <property type="component" value="Linkage Group LG13"/>
</dbReference>
<feature type="region of interest" description="Disordered" evidence="1">
    <location>
        <begin position="1"/>
        <end position="21"/>
    </location>
</feature>
<comment type="caution">
    <text evidence="3">The sequence shown here is derived from an EMBL/GenBank/DDBJ whole genome shotgun (WGS) entry which is preliminary data.</text>
</comment>
<keyword evidence="2" id="KW-0812">Transmembrane</keyword>
<evidence type="ECO:0000313" key="3">
    <source>
        <dbReference type="EMBL" id="KAD6119235.1"/>
    </source>
</evidence>
<feature type="transmembrane region" description="Helical" evidence="2">
    <location>
        <begin position="28"/>
        <end position="48"/>
    </location>
</feature>
<feature type="compositionally biased region" description="Polar residues" evidence="1">
    <location>
        <begin position="1"/>
        <end position="13"/>
    </location>
</feature>
<evidence type="ECO:0000256" key="1">
    <source>
        <dbReference type="SAM" id="MobiDB-lite"/>
    </source>
</evidence>